<dbReference type="PANTHER" id="PTHR30570">
    <property type="entry name" value="PERIPLASMIC PHOSPHATE BINDING COMPONENT OF PHOSPHATE ABC TRANSPORTER"/>
    <property type="match status" value="1"/>
</dbReference>
<name>A0ABQ0C580_9PROT</name>
<keyword evidence="2 4" id="KW-0813">Transport</keyword>
<comment type="function">
    <text evidence="4">Involved in the system for phosphate transport across the cytoplasmic membrane.</text>
</comment>
<dbReference type="InterPro" id="IPR050811">
    <property type="entry name" value="Phosphate_ABC_transporter"/>
</dbReference>
<gene>
    <name evidence="6" type="primary">pstS</name>
    <name evidence="6" type="ORF">SIID45300_00326</name>
</gene>
<dbReference type="EMBL" id="BAAFGK010000001">
    <property type="protein sequence ID" value="GAB0056027.1"/>
    <property type="molecule type" value="Genomic_DNA"/>
</dbReference>
<evidence type="ECO:0000259" key="5">
    <source>
        <dbReference type="Pfam" id="PF12849"/>
    </source>
</evidence>
<dbReference type="CDD" id="cd13566">
    <property type="entry name" value="PBP2_phosphate"/>
    <property type="match status" value="1"/>
</dbReference>
<keyword evidence="4" id="KW-0592">Phosphate transport</keyword>
<comment type="similarity">
    <text evidence="1 4">Belongs to the PstS family.</text>
</comment>
<evidence type="ECO:0000256" key="3">
    <source>
        <dbReference type="ARBA" id="ARBA00022729"/>
    </source>
</evidence>
<keyword evidence="4" id="KW-0574">Periplasm</keyword>
<proteinExistence type="inferred from homology"/>
<dbReference type="Pfam" id="PF12849">
    <property type="entry name" value="PBP_like_2"/>
    <property type="match status" value="1"/>
</dbReference>
<sequence>MTDPIQPNPAIAQMKPKEINMKKSIPALLLSFVLLSWSGAVAAATVLTNRGSDTFLHLAQAWATQYHEAHPEISVDIRGCGTGTGISALINNHVDLANASRPIKIKERIAAEANGVRPMEHLVAHDALAILIHPTNPLSWLSMAALAEVYDSKGTIDDWGKFGVRVPNCPGNRIHLVGRQINSGTHDYFQEVVLGERRDFKHNMESRDVSSSEEVVDQIGHNPCAIGYIGMAFESNRVKKLKISRESGTELVEPTIENVMNRRYPISRPLFMYTNGMPQGEVKNYLGWILSDAGQCQVQKTGFAPARPVTCPAQ</sequence>
<comment type="subcellular location">
    <subcellularLocation>
        <location evidence="4">Periplasm</location>
    </subcellularLocation>
    <subcellularLocation>
        <location evidence="4">Secreted</location>
    </subcellularLocation>
</comment>
<feature type="domain" description="PBP" evidence="5">
    <location>
        <begin position="42"/>
        <end position="292"/>
    </location>
</feature>
<evidence type="ECO:0000256" key="1">
    <source>
        <dbReference type="ARBA" id="ARBA00008725"/>
    </source>
</evidence>
<dbReference type="Proteomes" id="UP001628193">
    <property type="component" value="Unassembled WGS sequence"/>
</dbReference>
<comment type="caution">
    <text evidence="6">The sequence shown here is derived from an EMBL/GenBank/DDBJ whole genome shotgun (WGS) entry which is preliminary data.</text>
</comment>
<keyword evidence="7" id="KW-1185">Reference proteome</keyword>
<keyword evidence="4" id="KW-0964">Secreted</keyword>
<accession>A0ABQ0C580</accession>
<keyword evidence="3" id="KW-0732">Signal</keyword>
<dbReference type="InterPro" id="IPR011862">
    <property type="entry name" value="Phos-bd"/>
</dbReference>
<dbReference type="SUPFAM" id="SSF53850">
    <property type="entry name" value="Periplasmic binding protein-like II"/>
    <property type="match status" value="1"/>
</dbReference>
<evidence type="ECO:0000313" key="7">
    <source>
        <dbReference type="Proteomes" id="UP001628193"/>
    </source>
</evidence>
<dbReference type="NCBIfam" id="TIGR02136">
    <property type="entry name" value="ptsS_2"/>
    <property type="match status" value="1"/>
</dbReference>
<evidence type="ECO:0000256" key="4">
    <source>
        <dbReference type="RuleBase" id="RU367119"/>
    </source>
</evidence>
<dbReference type="PANTHER" id="PTHR30570:SF1">
    <property type="entry name" value="PHOSPHATE-BINDING PROTEIN PSTS"/>
    <property type="match status" value="1"/>
</dbReference>
<dbReference type="InterPro" id="IPR024370">
    <property type="entry name" value="PBP_domain"/>
</dbReference>
<evidence type="ECO:0000256" key="2">
    <source>
        <dbReference type="ARBA" id="ARBA00022448"/>
    </source>
</evidence>
<reference evidence="6 7" key="1">
    <citation type="submission" date="2024-09" db="EMBL/GenBank/DDBJ databases">
        <title>Draft genome sequence of Candidatus Magnetaquicoccaceae bacterium FCR-1.</title>
        <authorList>
            <person name="Shimoshige H."/>
            <person name="Shimamura S."/>
            <person name="Taoka A."/>
            <person name="Kobayashi H."/>
            <person name="Maekawa T."/>
        </authorList>
    </citation>
    <scope>NUCLEOTIDE SEQUENCE [LARGE SCALE GENOMIC DNA]</scope>
    <source>
        <strain evidence="6 7">FCR-1</strain>
    </source>
</reference>
<evidence type="ECO:0000313" key="6">
    <source>
        <dbReference type="EMBL" id="GAB0056027.1"/>
    </source>
</evidence>
<organism evidence="6 7">
    <name type="scientific">Candidatus Magnetaquiglobus chichijimensis</name>
    <dbReference type="NCBI Taxonomy" id="3141448"/>
    <lineage>
        <taxon>Bacteria</taxon>
        <taxon>Pseudomonadati</taxon>
        <taxon>Pseudomonadota</taxon>
        <taxon>Magnetococcia</taxon>
        <taxon>Magnetococcales</taxon>
        <taxon>Candidatus Magnetaquicoccaceae</taxon>
        <taxon>Candidatus Magnetaquiglobus</taxon>
    </lineage>
</organism>
<protein>
    <recommendedName>
        <fullName evidence="4">Phosphate-binding protein</fullName>
    </recommendedName>
</protein>
<dbReference type="Gene3D" id="3.40.190.10">
    <property type="entry name" value="Periplasmic binding protein-like II"/>
    <property type="match status" value="2"/>
</dbReference>